<name>A0A1M5AWY1_9BACT</name>
<sequence>MAEKEKLRIDKYLWAIRLFKTRTLAAAACDSGKVKQNGTAVKAAKNVSVGDEYEVKTEAKKWRIKVTDLLHNRQAYAEAIKYYLDITPQEELDRMQFHAASFHTGKRQSKIGRPTKKQRRELDEFKED</sequence>
<dbReference type="EMBL" id="FQUU01000009">
    <property type="protein sequence ID" value="SHF34720.1"/>
    <property type="molecule type" value="Genomic_DNA"/>
</dbReference>
<dbReference type="Proteomes" id="UP000184048">
    <property type="component" value="Unassembled WGS sequence"/>
</dbReference>
<feature type="region of interest" description="Disordered" evidence="5">
    <location>
        <begin position="100"/>
        <end position="128"/>
    </location>
</feature>
<evidence type="ECO:0000256" key="4">
    <source>
        <dbReference type="PROSITE-ProRule" id="PRU00182"/>
    </source>
</evidence>
<dbReference type="InterPro" id="IPR002942">
    <property type="entry name" value="S4_RNA-bd"/>
</dbReference>
<dbReference type="SUPFAM" id="SSF55174">
    <property type="entry name" value="Alpha-L RNA-binding motif"/>
    <property type="match status" value="1"/>
</dbReference>
<feature type="compositionally biased region" description="Basic residues" evidence="5">
    <location>
        <begin position="104"/>
        <end position="119"/>
    </location>
</feature>
<feature type="domain" description="RNA-binding S4" evidence="6">
    <location>
        <begin position="8"/>
        <end position="52"/>
    </location>
</feature>
<dbReference type="PROSITE" id="PS50889">
    <property type="entry name" value="S4"/>
    <property type="match status" value="1"/>
</dbReference>
<dbReference type="GO" id="GO:0043023">
    <property type="term" value="F:ribosomal large subunit binding"/>
    <property type="evidence" value="ECO:0007669"/>
    <property type="project" value="InterPro"/>
</dbReference>
<evidence type="ECO:0000256" key="2">
    <source>
        <dbReference type="ARBA" id="ARBA00022884"/>
    </source>
</evidence>
<keyword evidence="2 4" id="KW-0694">RNA-binding</keyword>
<evidence type="ECO:0000256" key="1">
    <source>
        <dbReference type="ARBA" id="ARBA00008396"/>
    </source>
</evidence>
<evidence type="ECO:0000259" key="6">
    <source>
        <dbReference type="Pfam" id="PF01479"/>
    </source>
</evidence>
<dbReference type="PIRSF" id="PIRSF016821">
    <property type="entry name" value="HSP15"/>
    <property type="match status" value="1"/>
</dbReference>
<protein>
    <submittedName>
        <fullName evidence="7">Ribosome-associated heat shock protein Hsp15</fullName>
    </submittedName>
</protein>
<accession>A0A1M5AWY1</accession>
<dbReference type="Gene3D" id="3.10.290.10">
    <property type="entry name" value="RNA-binding S4 domain"/>
    <property type="match status" value="1"/>
</dbReference>
<dbReference type="GO" id="GO:0003727">
    <property type="term" value="F:single-stranded RNA binding"/>
    <property type="evidence" value="ECO:0007669"/>
    <property type="project" value="InterPro"/>
</dbReference>
<organism evidence="7 8">
    <name type="scientific">Flavisolibacter ginsengisoli DSM 18119</name>
    <dbReference type="NCBI Taxonomy" id="1121884"/>
    <lineage>
        <taxon>Bacteria</taxon>
        <taxon>Pseudomonadati</taxon>
        <taxon>Bacteroidota</taxon>
        <taxon>Chitinophagia</taxon>
        <taxon>Chitinophagales</taxon>
        <taxon>Chitinophagaceae</taxon>
        <taxon>Flavisolibacter</taxon>
    </lineage>
</organism>
<dbReference type="GO" id="GO:0034605">
    <property type="term" value="P:cellular response to heat"/>
    <property type="evidence" value="ECO:0007669"/>
    <property type="project" value="InterPro"/>
</dbReference>
<evidence type="ECO:0000313" key="7">
    <source>
        <dbReference type="EMBL" id="SHF34720.1"/>
    </source>
</evidence>
<reference evidence="7 8" key="1">
    <citation type="submission" date="2016-11" db="EMBL/GenBank/DDBJ databases">
        <authorList>
            <person name="Jaros S."/>
            <person name="Januszkiewicz K."/>
            <person name="Wedrychowicz H."/>
        </authorList>
    </citation>
    <scope>NUCLEOTIDE SEQUENCE [LARGE SCALE GENOMIC DNA]</scope>
    <source>
        <strain evidence="7 8">DSM 18119</strain>
    </source>
</reference>
<dbReference type="CDD" id="cd00165">
    <property type="entry name" value="S4"/>
    <property type="match status" value="1"/>
</dbReference>
<comment type="similarity">
    <text evidence="1">Belongs to the HSP15 family.</text>
</comment>
<dbReference type="OrthoDB" id="9797176at2"/>
<gene>
    <name evidence="7" type="ORF">SAMN02745131_02387</name>
</gene>
<evidence type="ECO:0000256" key="3">
    <source>
        <dbReference type="ARBA" id="ARBA00023125"/>
    </source>
</evidence>
<dbReference type="GO" id="GO:0003677">
    <property type="term" value="F:DNA binding"/>
    <property type="evidence" value="ECO:0007669"/>
    <property type="project" value="UniProtKB-KW"/>
</dbReference>
<dbReference type="Pfam" id="PF01479">
    <property type="entry name" value="S4"/>
    <property type="match status" value="1"/>
</dbReference>
<evidence type="ECO:0000313" key="8">
    <source>
        <dbReference type="Proteomes" id="UP000184048"/>
    </source>
</evidence>
<evidence type="ECO:0000256" key="5">
    <source>
        <dbReference type="SAM" id="MobiDB-lite"/>
    </source>
</evidence>
<keyword evidence="8" id="KW-1185">Reference proteome</keyword>
<proteinExistence type="inferred from homology"/>
<dbReference type="InterPro" id="IPR025708">
    <property type="entry name" value="HSP15"/>
</dbReference>
<keyword evidence="3" id="KW-0238">DNA-binding</keyword>
<dbReference type="InterPro" id="IPR036986">
    <property type="entry name" value="S4_RNA-bd_sf"/>
</dbReference>
<dbReference type="STRING" id="1121884.SAMN02745131_02387"/>
<dbReference type="AlphaFoldDB" id="A0A1M5AWY1"/>
<dbReference type="RefSeq" id="WP_072835556.1">
    <property type="nucleotide sequence ID" value="NZ_FQUU01000009.1"/>
</dbReference>
<keyword evidence="7" id="KW-0346">Stress response</keyword>